<proteinExistence type="inferred from homology"/>
<accession>A0A3S5CD54</accession>
<dbReference type="GO" id="GO:0045661">
    <property type="term" value="P:regulation of myoblast differentiation"/>
    <property type="evidence" value="ECO:0007669"/>
    <property type="project" value="TreeGrafter"/>
</dbReference>
<feature type="domain" description="Flotillin C-terminal" evidence="2">
    <location>
        <begin position="20"/>
        <end position="95"/>
    </location>
</feature>
<organism evidence="3 4">
    <name type="scientific">Protopolystoma xenopodis</name>
    <dbReference type="NCBI Taxonomy" id="117903"/>
    <lineage>
        <taxon>Eukaryota</taxon>
        <taxon>Metazoa</taxon>
        <taxon>Spiralia</taxon>
        <taxon>Lophotrochozoa</taxon>
        <taxon>Platyhelminthes</taxon>
        <taxon>Monogenea</taxon>
        <taxon>Polyopisthocotylea</taxon>
        <taxon>Polystomatidea</taxon>
        <taxon>Polystomatidae</taxon>
        <taxon>Protopolystoma</taxon>
    </lineage>
</organism>
<keyword evidence="4" id="KW-1185">Reference proteome</keyword>
<dbReference type="InterPro" id="IPR031905">
    <property type="entry name" value="Flotillin_C"/>
</dbReference>
<reference evidence="3" key="1">
    <citation type="submission" date="2018-11" db="EMBL/GenBank/DDBJ databases">
        <authorList>
            <consortium name="Pathogen Informatics"/>
        </authorList>
    </citation>
    <scope>NUCLEOTIDE SEQUENCE</scope>
</reference>
<evidence type="ECO:0000313" key="3">
    <source>
        <dbReference type="EMBL" id="VEL11301.1"/>
    </source>
</evidence>
<evidence type="ECO:0000256" key="1">
    <source>
        <dbReference type="RuleBase" id="RU366054"/>
    </source>
</evidence>
<gene>
    <name evidence="3" type="ORF">PXEA_LOCUS4741</name>
</gene>
<dbReference type="Pfam" id="PF15975">
    <property type="entry name" value="Flot"/>
    <property type="match status" value="1"/>
</dbReference>
<dbReference type="OrthoDB" id="6281184at2759"/>
<comment type="caution">
    <text evidence="3">The sequence shown here is derived from an EMBL/GenBank/DDBJ whole genome shotgun (WGS) entry which is preliminary data.</text>
</comment>
<dbReference type="GO" id="GO:0072659">
    <property type="term" value="P:protein localization to plasma membrane"/>
    <property type="evidence" value="ECO:0007669"/>
    <property type="project" value="TreeGrafter"/>
</dbReference>
<dbReference type="PANTHER" id="PTHR13806:SF46">
    <property type="entry name" value="FLOTILLIN-1-RELATED"/>
    <property type="match status" value="1"/>
</dbReference>
<dbReference type="GO" id="GO:0002020">
    <property type="term" value="F:protease binding"/>
    <property type="evidence" value="ECO:0007669"/>
    <property type="project" value="TreeGrafter"/>
</dbReference>
<dbReference type="PANTHER" id="PTHR13806">
    <property type="entry name" value="FLOTILLIN-RELATED"/>
    <property type="match status" value="1"/>
</dbReference>
<dbReference type="InterPro" id="IPR027705">
    <property type="entry name" value="Flotillin_fam"/>
</dbReference>
<comment type="similarity">
    <text evidence="1">Belongs to the band 7/mec-2 family. Flotillin subfamily.</text>
</comment>
<name>A0A3S5CD54_9PLAT</name>
<sequence length="134" mass="14109">MSWLTPTLFYSTQTVLAAHAEADAIRLRGKAEAISLEARGKAEAEQMRLRAEAYSHYSNAAMLSLILDALPRVAAEISAPLSKTQEIVLLGGVPGSDEAFSLGKLGKELCSLITNVPPAVRAVTGVDLSQVSSG</sequence>
<evidence type="ECO:0000313" key="4">
    <source>
        <dbReference type="Proteomes" id="UP000784294"/>
    </source>
</evidence>
<dbReference type="GO" id="GO:0016600">
    <property type="term" value="C:flotillin complex"/>
    <property type="evidence" value="ECO:0007669"/>
    <property type="project" value="TreeGrafter"/>
</dbReference>
<dbReference type="GO" id="GO:0031410">
    <property type="term" value="C:cytoplasmic vesicle"/>
    <property type="evidence" value="ECO:0007669"/>
    <property type="project" value="TreeGrafter"/>
</dbReference>
<dbReference type="EMBL" id="CAAALY010011418">
    <property type="protein sequence ID" value="VEL11301.1"/>
    <property type="molecule type" value="Genomic_DNA"/>
</dbReference>
<dbReference type="AlphaFoldDB" id="A0A3S5CD54"/>
<dbReference type="Proteomes" id="UP000784294">
    <property type="component" value="Unassembled WGS sequence"/>
</dbReference>
<protein>
    <recommendedName>
        <fullName evidence="2">Flotillin C-terminal domain-containing protein</fullName>
    </recommendedName>
</protein>
<evidence type="ECO:0000259" key="2">
    <source>
        <dbReference type="Pfam" id="PF15975"/>
    </source>
</evidence>